<dbReference type="Pfam" id="PF01209">
    <property type="entry name" value="Ubie_methyltran"/>
    <property type="match status" value="1"/>
</dbReference>
<dbReference type="GO" id="GO:0032259">
    <property type="term" value="P:methylation"/>
    <property type="evidence" value="ECO:0007669"/>
    <property type="project" value="UniProtKB-KW"/>
</dbReference>
<comment type="caution">
    <text evidence="1">The sequence shown here is derived from an EMBL/GenBank/DDBJ whole genome shotgun (WGS) entry which is preliminary data.</text>
</comment>
<protein>
    <submittedName>
        <fullName evidence="1">Methyltransferase type 11</fullName>
    </submittedName>
</protein>
<reference evidence="1 2" key="1">
    <citation type="submission" date="2015-05" db="EMBL/GenBank/DDBJ databases">
        <title>Whole genome sequence and identification of bacterial endophytes from Costus igneus.</title>
        <authorList>
            <person name="Lee Y.P."/>
            <person name="Gan H.M."/>
            <person name="Eng W."/>
            <person name="Wheatley M.S."/>
            <person name="Caraballo A."/>
            <person name="Polter S."/>
            <person name="Savka M.A."/>
            <person name="Hudson A.O."/>
        </authorList>
    </citation>
    <scope>NUCLEOTIDE SEQUENCE [LARGE SCALE GENOMIC DNA]</scope>
    <source>
        <strain evidence="1 2">RIT379</strain>
    </source>
</reference>
<keyword evidence="2" id="KW-1185">Reference proteome</keyword>
<name>A0A0J1IHX1_NIACI</name>
<dbReference type="EMBL" id="LDPH01000015">
    <property type="protein sequence ID" value="KLV25589.1"/>
    <property type="molecule type" value="Genomic_DNA"/>
</dbReference>
<proteinExistence type="predicted"/>
<gene>
    <name evidence="1" type="ORF">ABW02_15615</name>
</gene>
<dbReference type="InterPro" id="IPR029063">
    <property type="entry name" value="SAM-dependent_MTases_sf"/>
</dbReference>
<sequence length="220" mass="25411">MDKNKKGDYIPALKYHWMTRFYDPLIQWGMQEKKFKTHLVKQANLQQKETIMDLACGTGTLALLIQQSQPGVQVIGVDADPEILSIAMEKIKETQVNNITFEEGFSYKLPFSNNLFHHIFTSLFIHHLTLEMKKKTFEEVYRTLKSGGQFHIIDFEKPQNWLMRVAFFPIQFLDGFETTSNHVKGVIPSLLKETGFVLIEETGQFSTITGTLRAYKAFKP</sequence>
<dbReference type="OrthoDB" id="9760689at2"/>
<dbReference type="Gene3D" id="3.40.50.150">
    <property type="entry name" value="Vaccinia Virus protein VP39"/>
    <property type="match status" value="1"/>
</dbReference>
<dbReference type="RefSeq" id="WP_047943222.1">
    <property type="nucleotide sequence ID" value="NZ_JAPWCI010000067.1"/>
</dbReference>
<evidence type="ECO:0000313" key="1">
    <source>
        <dbReference type="EMBL" id="KLV25589.1"/>
    </source>
</evidence>
<accession>A0A0J1IHX1</accession>
<dbReference type="GO" id="GO:0008168">
    <property type="term" value="F:methyltransferase activity"/>
    <property type="evidence" value="ECO:0007669"/>
    <property type="project" value="UniProtKB-KW"/>
</dbReference>
<keyword evidence="1" id="KW-0808">Transferase</keyword>
<keyword evidence="1" id="KW-0489">Methyltransferase</keyword>
<organism evidence="1 2">
    <name type="scientific">Niallia circulans</name>
    <name type="common">Bacillus circulans</name>
    <dbReference type="NCBI Taxonomy" id="1397"/>
    <lineage>
        <taxon>Bacteria</taxon>
        <taxon>Bacillati</taxon>
        <taxon>Bacillota</taxon>
        <taxon>Bacilli</taxon>
        <taxon>Bacillales</taxon>
        <taxon>Bacillaceae</taxon>
        <taxon>Niallia</taxon>
    </lineage>
</organism>
<dbReference type="PATRIC" id="fig|1397.4.peg.1312"/>
<evidence type="ECO:0000313" key="2">
    <source>
        <dbReference type="Proteomes" id="UP000036045"/>
    </source>
</evidence>
<dbReference type="PANTHER" id="PTHR43591">
    <property type="entry name" value="METHYLTRANSFERASE"/>
    <property type="match status" value="1"/>
</dbReference>
<dbReference type="CDD" id="cd02440">
    <property type="entry name" value="AdoMet_MTases"/>
    <property type="match status" value="1"/>
</dbReference>
<dbReference type="AlphaFoldDB" id="A0A0J1IHX1"/>
<dbReference type="Proteomes" id="UP000036045">
    <property type="component" value="Unassembled WGS sequence"/>
</dbReference>
<dbReference type="SUPFAM" id="SSF53335">
    <property type="entry name" value="S-adenosyl-L-methionine-dependent methyltransferases"/>
    <property type="match status" value="1"/>
</dbReference>
<dbReference type="PANTHER" id="PTHR43591:SF110">
    <property type="entry name" value="RHODANESE DOMAIN-CONTAINING PROTEIN"/>
    <property type="match status" value="1"/>
</dbReference>